<dbReference type="InterPro" id="IPR014718">
    <property type="entry name" value="GH-type_carb-bd"/>
</dbReference>
<dbReference type="InterPro" id="IPR011013">
    <property type="entry name" value="Gal_mutarotase_sf_dom"/>
</dbReference>
<dbReference type="SUPFAM" id="SSF74650">
    <property type="entry name" value="Galactose mutarotase-like"/>
    <property type="match status" value="1"/>
</dbReference>
<name>A0A7Y9I6Q6_9ACTN</name>
<keyword evidence="2" id="KW-1185">Reference proteome</keyword>
<reference evidence="1 2" key="1">
    <citation type="submission" date="2020-07" db="EMBL/GenBank/DDBJ databases">
        <title>Sequencing the genomes of 1000 actinobacteria strains.</title>
        <authorList>
            <person name="Klenk H.-P."/>
        </authorList>
    </citation>
    <scope>NUCLEOTIDE SEQUENCE [LARGE SCALE GENOMIC DNA]</scope>
    <source>
        <strain evidence="1 2">DSM 22083</strain>
    </source>
</reference>
<dbReference type="RefSeq" id="WP_179751094.1">
    <property type="nucleotide sequence ID" value="NZ_JACCBU010000001.1"/>
</dbReference>
<proteinExistence type="predicted"/>
<dbReference type="GO" id="GO:0005975">
    <property type="term" value="P:carbohydrate metabolic process"/>
    <property type="evidence" value="ECO:0007669"/>
    <property type="project" value="InterPro"/>
</dbReference>
<protein>
    <submittedName>
        <fullName evidence="1">Galactose mutarotase-like enzyme</fullName>
    </submittedName>
</protein>
<sequence>MTTWYEEPAIMINGGGLTMIIVPGRGGKIVSLRDRDGVEWLLGPPDPLPPPARPGDSFEAAEMCGWDECAPTIDAGRLADGTELPDHGDLWTATWSVSGDGRTMEAAGSVLPYGFRREVRSTATGLELRYRVTAERELPFLWAAHPQFLAPPGTMIELPAGIDRVIDVYPEAGPERPWTSAAAMIDSVPPGTGRKVYLPPDQTVGAVSLRRPDGRVLRLSWDPAVLPYLGLWYDRHAVARADVIAPEPCTGFYDSLAAAVERGRVATVAPDRPLVWSLAVEVEQG</sequence>
<organism evidence="1 2">
    <name type="scientific">Microlunatus parietis</name>
    <dbReference type="NCBI Taxonomy" id="682979"/>
    <lineage>
        <taxon>Bacteria</taxon>
        <taxon>Bacillati</taxon>
        <taxon>Actinomycetota</taxon>
        <taxon>Actinomycetes</taxon>
        <taxon>Propionibacteriales</taxon>
        <taxon>Propionibacteriaceae</taxon>
        <taxon>Microlunatus</taxon>
    </lineage>
</organism>
<gene>
    <name evidence="1" type="ORF">BKA15_002467</name>
</gene>
<dbReference type="GO" id="GO:0030246">
    <property type="term" value="F:carbohydrate binding"/>
    <property type="evidence" value="ECO:0007669"/>
    <property type="project" value="InterPro"/>
</dbReference>
<accession>A0A7Y9I6Q6</accession>
<dbReference type="Proteomes" id="UP000569914">
    <property type="component" value="Unassembled WGS sequence"/>
</dbReference>
<dbReference type="EMBL" id="JACCBU010000001">
    <property type="protein sequence ID" value="NYE71138.1"/>
    <property type="molecule type" value="Genomic_DNA"/>
</dbReference>
<dbReference type="AlphaFoldDB" id="A0A7Y9I6Q6"/>
<evidence type="ECO:0000313" key="2">
    <source>
        <dbReference type="Proteomes" id="UP000569914"/>
    </source>
</evidence>
<dbReference type="Gene3D" id="2.70.98.10">
    <property type="match status" value="1"/>
</dbReference>
<evidence type="ECO:0000313" key="1">
    <source>
        <dbReference type="EMBL" id="NYE71138.1"/>
    </source>
</evidence>
<comment type="caution">
    <text evidence="1">The sequence shown here is derived from an EMBL/GenBank/DDBJ whole genome shotgun (WGS) entry which is preliminary data.</text>
</comment>
<dbReference type="GO" id="GO:0003824">
    <property type="term" value="F:catalytic activity"/>
    <property type="evidence" value="ECO:0007669"/>
    <property type="project" value="InterPro"/>
</dbReference>